<dbReference type="PATRIC" id="fig|997897.5.peg.4196"/>
<sequence length="210" mass="23881">MFARKQKEEDYIKFVTHYGEKTAESYSGRPEVATYISKCIEHGATKVEITMPALLKGPLEKTLKELSMGKLEPECETRKRQLYEEGPSYEERHAFYEMTKEAYGTMKKIDALCILDSFNKTHLTKLLKQEKLGVNEEMALCIAALLRVMGEATRNIDPDTLTEVQRRMIGGVVIKDLEGLKRYLGILVLPSHAENSERIEAGHLDEPGQK</sequence>
<protein>
    <submittedName>
        <fullName evidence="1">Uncharacterized protein</fullName>
    </submittedName>
</protein>
<comment type="caution">
    <text evidence="1">The sequence shown here is derived from an EMBL/GenBank/DDBJ whole genome shotgun (WGS) entry which is preliminary data.</text>
</comment>
<dbReference type="Proteomes" id="UP000013041">
    <property type="component" value="Unassembled WGS sequence"/>
</dbReference>
<dbReference type="EMBL" id="AGYG01000028">
    <property type="protein sequence ID" value="ENZ34602.1"/>
    <property type="molecule type" value="Genomic_DNA"/>
</dbReference>
<dbReference type="RefSeq" id="WP_002573217.1">
    <property type="nucleotide sequence ID" value="NZ_KB851156.1"/>
</dbReference>
<evidence type="ECO:0000313" key="2">
    <source>
        <dbReference type="Proteomes" id="UP000013041"/>
    </source>
</evidence>
<gene>
    <name evidence="1" type="ORF">HMPREF1097_03989</name>
</gene>
<proteinExistence type="predicted"/>
<organism evidence="1 2">
    <name type="scientific">Enterocloster bolteae 90B8</name>
    <dbReference type="NCBI Taxonomy" id="997897"/>
    <lineage>
        <taxon>Bacteria</taxon>
        <taxon>Bacillati</taxon>
        <taxon>Bacillota</taxon>
        <taxon>Clostridia</taxon>
        <taxon>Lachnospirales</taxon>
        <taxon>Lachnospiraceae</taxon>
        <taxon>Enterocloster</taxon>
    </lineage>
</organism>
<accession>R0ARA8</accession>
<dbReference type="HOGENOM" id="CLU_1308317_0_0_9"/>
<reference evidence="1 2" key="1">
    <citation type="submission" date="2013-01" db="EMBL/GenBank/DDBJ databases">
        <title>The Genome Sequence of Clostridium bolteae 90B8.</title>
        <authorList>
            <consortium name="The Broad Institute Genome Sequencing Platform"/>
            <person name="Earl A."/>
            <person name="Ward D."/>
            <person name="Feldgarden M."/>
            <person name="Gevers D."/>
            <person name="Courvalin P."/>
            <person name="Lambert T."/>
            <person name="Walker B."/>
            <person name="Young S.K."/>
            <person name="Zeng Q."/>
            <person name="Gargeya S."/>
            <person name="Fitzgerald M."/>
            <person name="Haas B."/>
            <person name="Abouelleil A."/>
            <person name="Alvarado L."/>
            <person name="Arachchi H.M."/>
            <person name="Berlin A.M."/>
            <person name="Chapman S.B."/>
            <person name="Dewar J."/>
            <person name="Goldberg J."/>
            <person name="Griggs A."/>
            <person name="Gujja S."/>
            <person name="Hansen M."/>
            <person name="Howarth C."/>
            <person name="Imamovic A."/>
            <person name="Larimer J."/>
            <person name="McCowan C."/>
            <person name="Murphy C."/>
            <person name="Neiman D."/>
            <person name="Pearson M."/>
            <person name="Priest M."/>
            <person name="Roberts A."/>
            <person name="Saif S."/>
            <person name="Shea T."/>
            <person name="Sisk P."/>
            <person name="Sykes S."/>
            <person name="Wortman J."/>
            <person name="Nusbaum C."/>
            <person name="Birren B."/>
        </authorList>
    </citation>
    <scope>NUCLEOTIDE SEQUENCE [LARGE SCALE GENOMIC DNA]</scope>
    <source>
        <strain evidence="1 2">90B8</strain>
    </source>
</reference>
<evidence type="ECO:0000313" key="1">
    <source>
        <dbReference type="EMBL" id="ENZ34602.1"/>
    </source>
</evidence>
<name>R0ARA8_9FIRM</name>
<dbReference type="AlphaFoldDB" id="R0ARA8"/>